<feature type="region of interest" description="Disordered" evidence="1">
    <location>
        <begin position="186"/>
        <end position="206"/>
    </location>
</feature>
<dbReference type="Proteomes" id="UP001180840">
    <property type="component" value="Unassembled WGS sequence"/>
</dbReference>
<keyword evidence="4" id="KW-1185">Reference proteome</keyword>
<evidence type="ECO:0000256" key="2">
    <source>
        <dbReference type="SAM" id="Phobius"/>
    </source>
</evidence>
<reference evidence="3" key="1">
    <citation type="submission" date="2023-07" db="EMBL/GenBank/DDBJ databases">
        <title>Sequencing the genomes of 1000 actinobacteria strains.</title>
        <authorList>
            <person name="Klenk H.-P."/>
        </authorList>
    </citation>
    <scope>NUCLEOTIDE SEQUENCE</scope>
    <source>
        <strain evidence="3">DSM 107476</strain>
    </source>
</reference>
<evidence type="ECO:0000313" key="4">
    <source>
        <dbReference type="Proteomes" id="UP001180840"/>
    </source>
</evidence>
<evidence type="ECO:0000256" key="1">
    <source>
        <dbReference type="SAM" id="MobiDB-lite"/>
    </source>
</evidence>
<feature type="compositionally biased region" description="Pro residues" evidence="1">
    <location>
        <begin position="194"/>
        <end position="206"/>
    </location>
</feature>
<feature type="transmembrane region" description="Helical" evidence="2">
    <location>
        <begin position="85"/>
        <end position="110"/>
    </location>
</feature>
<comment type="caution">
    <text evidence="3">The sequence shown here is derived from an EMBL/GenBank/DDBJ whole genome shotgun (WGS) entry which is preliminary data.</text>
</comment>
<protein>
    <submittedName>
        <fullName evidence="3">Uncharacterized protein</fullName>
    </submittedName>
</protein>
<feature type="transmembrane region" description="Helical" evidence="2">
    <location>
        <begin position="122"/>
        <end position="141"/>
    </location>
</feature>
<keyword evidence="2" id="KW-0472">Membrane</keyword>
<accession>A0ABU1ZU33</accession>
<evidence type="ECO:0000313" key="3">
    <source>
        <dbReference type="EMBL" id="MDR7328431.1"/>
    </source>
</evidence>
<keyword evidence="2" id="KW-0812">Transmembrane</keyword>
<dbReference type="EMBL" id="JAVDXZ010000001">
    <property type="protein sequence ID" value="MDR7328431.1"/>
    <property type="molecule type" value="Genomic_DNA"/>
</dbReference>
<organism evidence="3 4">
    <name type="scientific">Corynebacterium guangdongense</name>
    <dbReference type="NCBI Taxonomy" id="1783348"/>
    <lineage>
        <taxon>Bacteria</taxon>
        <taxon>Bacillati</taxon>
        <taxon>Actinomycetota</taxon>
        <taxon>Actinomycetes</taxon>
        <taxon>Mycobacteriales</taxon>
        <taxon>Corynebacteriaceae</taxon>
        <taxon>Corynebacterium</taxon>
    </lineage>
</organism>
<feature type="region of interest" description="Disordered" evidence="1">
    <location>
        <begin position="1"/>
        <end position="22"/>
    </location>
</feature>
<name>A0ABU1ZU33_9CORY</name>
<feature type="transmembrane region" description="Helical" evidence="2">
    <location>
        <begin position="34"/>
        <end position="55"/>
    </location>
</feature>
<keyword evidence="2" id="KW-1133">Transmembrane helix</keyword>
<feature type="transmembrane region" description="Helical" evidence="2">
    <location>
        <begin position="153"/>
        <end position="174"/>
    </location>
</feature>
<proteinExistence type="predicted"/>
<gene>
    <name evidence="3" type="ORF">J2S39_000107</name>
</gene>
<sequence>MTDDNKTGDTKTGDQKQRKDPLGRPETVRLAVQLWAATVALQLIHLVFNVIMLIIDPSGLKAAARETADARDVEEVTTEMIQGSVIGSVVIMTLINLLILGLLTWGLLAINKRSRHAGSARHLWLVFSIYFALQGITVFALSPAGSAVPDSLFLVDGSLQIVAAVAAVTGLVFASKQDTLNWIDPNRKEKMSLPPGPRGPRPPTSR</sequence>
<dbReference type="RefSeq" id="WP_290197228.1">
    <property type="nucleotide sequence ID" value="NZ_CP047654.1"/>
</dbReference>